<dbReference type="PANTHER" id="PTHR23419">
    <property type="entry name" value="DIVALENT CATION TOLERANCE CUTA-RELATED"/>
    <property type="match status" value="1"/>
</dbReference>
<dbReference type="Proteomes" id="UP001240639">
    <property type="component" value="Unassembled WGS sequence"/>
</dbReference>
<dbReference type="SUPFAM" id="SSF54913">
    <property type="entry name" value="GlnB-like"/>
    <property type="match status" value="1"/>
</dbReference>
<organism evidence="2 3">
    <name type="scientific">Qipengyuania profundimaris</name>
    <dbReference type="NCBI Taxonomy" id="3067652"/>
    <lineage>
        <taxon>Bacteria</taxon>
        <taxon>Pseudomonadati</taxon>
        <taxon>Pseudomonadota</taxon>
        <taxon>Alphaproteobacteria</taxon>
        <taxon>Sphingomonadales</taxon>
        <taxon>Erythrobacteraceae</taxon>
        <taxon>Qipengyuania</taxon>
    </lineage>
</organism>
<proteinExistence type="inferred from homology"/>
<evidence type="ECO:0000313" key="2">
    <source>
        <dbReference type="EMBL" id="MDP4573800.1"/>
    </source>
</evidence>
<dbReference type="InterPro" id="IPR015867">
    <property type="entry name" value="N-reg_PII/ATP_PRibTrfase_C"/>
</dbReference>
<dbReference type="PANTHER" id="PTHR23419:SF8">
    <property type="entry name" value="FI09726P"/>
    <property type="match status" value="1"/>
</dbReference>
<dbReference type="Pfam" id="PF03091">
    <property type="entry name" value="CutA1"/>
    <property type="match status" value="1"/>
</dbReference>
<comment type="caution">
    <text evidence="2">The sequence shown here is derived from an EMBL/GenBank/DDBJ whole genome shotgun (WGS) entry which is preliminary data.</text>
</comment>
<dbReference type="InterPro" id="IPR011322">
    <property type="entry name" value="N-reg_PII-like_a/b"/>
</dbReference>
<dbReference type="Gene3D" id="3.30.70.120">
    <property type="match status" value="1"/>
</dbReference>
<reference evidence="2 3" key="1">
    <citation type="submission" date="2023-08" db="EMBL/GenBank/DDBJ databases">
        <title>genomic of G39.</title>
        <authorList>
            <person name="Wang Y."/>
        </authorList>
    </citation>
    <scope>NUCLEOTIDE SEQUENCE [LARGE SCALE GENOMIC DNA]</scope>
    <source>
        <strain evidence="2 3">G39</strain>
    </source>
</reference>
<evidence type="ECO:0000256" key="1">
    <source>
        <dbReference type="ARBA" id="ARBA00010169"/>
    </source>
</evidence>
<comment type="similarity">
    <text evidence="1">Belongs to the CutA family.</text>
</comment>
<sequence length="106" mass="11416">MTALIYCPFPDQETAEKIGATLLDEELIGCINIGAPIRSLFAWDGERGEGTEVPALLKTNARLLDRVVARLESLHPYDTPAILGWNCDAAGAGTQPWLDGIGALHE</sequence>
<keyword evidence="3" id="KW-1185">Reference proteome</keyword>
<gene>
    <name evidence="2" type="primary">cutA</name>
    <name evidence="2" type="ORF">Q9K02_01435</name>
</gene>
<protein>
    <submittedName>
        <fullName evidence="2">Divalent-cation tolerance protein CutA</fullName>
    </submittedName>
</protein>
<name>A0ABT9HLA8_9SPHN</name>
<accession>A0ABT9HLA8</accession>
<dbReference type="InterPro" id="IPR004323">
    <property type="entry name" value="Ion_tolerance_CutA"/>
</dbReference>
<evidence type="ECO:0000313" key="3">
    <source>
        <dbReference type="Proteomes" id="UP001240639"/>
    </source>
</evidence>
<dbReference type="RefSeq" id="WP_305931269.1">
    <property type="nucleotide sequence ID" value="NZ_JAVAIM010000001.1"/>
</dbReference>
<dbReference type="EMBL" id="JAVAIM010000001">
    <property type="protein sequence ID" value="MDP4573800.1"/>
    <property type="molecule type" value="Genomic_DNA"/>
</dbReference>